<accession>A0ABT3E3T8</accession>
<organism evidence="2 3">
    <name type="scientific">Weissella ceti</name>
    <dbReference type="NCBI Taxonomy" id="759620"/>
    <lineage>
        <taxon>Bacteria</taxon>
        <taxon>Bacillati</taxon>
        <taxon>Bacillota</taxon>
        <taxon>Bacilli</taxon>
        <taxon>Lactobacillales</taxon>
        <taxon>Lactobacillaceae</taxon>
        <taxon>Weissella</taxon>
    </lineage>
</organism>
<protein>
    <submittedName>
        <fullName evidence="2">YopX family protein</fullName>
    </submittedName>
</protein>
<dbReference type="Pfam" id="PF09643">
    <property type="entry name" value="YopX"/>
    <property type="match status" value="1"/>
</dbReference>
<gene>
    <name evidence="2" type="ORF">OIT44_02900</name>
</gene>
<dbReference type="InterPro" id="IPR023385">
    <property type="entry name" value="YopX-like_C"/>
</dbReference>
<proteinExistence type="predicted"/>
<sequence length="116" mass="13695">MTKREIKFRQWSERNKEMTSWDDLKKRNIWLSALEYETLITEQYTGLKDANGVEVYEGDILWDPHYEVYGVVSFEEDSFRYTDGNVSELLGEVNYKMEVHGNVNQNPELLGDLHAK</sequence>
<feature type="domain" description="YopX protein" evidence="1">
    <location>
        <begin position="8"/>
        <end position="110"/>
    </location>
</feature>
<name>A0ABT3E3T8_9LACO</name>
<reference evidence="2 3" key="1">
    <citation type="submission" date="2022-10" db="EMBL/GenBank/DDBJ databases">
        <title>Weissella fermenti sp. nov., isolated from fermented cabbage.</title>
        <authorList>
            <person name="Lee J.K."/>
            <person name="Baek J.H."/>
            <person name="Choi D.G."/>
            <person name="Kim J.M."/>
            <person name="Jeon C.O."/>
        </authorList>
    </citation>
    <scope>NUCLEOTIDE SEQUENCE [LARGE SCALE GENOMIC DNA]</scope>
    <source>
        <strain evidence="2 3">KACC 18534</strain>
    </source>
</reference>
<dbReference type="Proteomes" id="UP001526225">
    <property type="component" value="Unassembled WGS sequence"/>
</dbReference>
<dbReference type="EMBL" id="JAOZFE010000002">
    <property type="protein sequence ID" value="MCW0953020.1"/>
    <property type="molecule type" value="Genomic_DNA"/>
</dbReference>
<dbReference type="Gene3D" id="2.30.30.290">
    <property type="entry name" value="YopX-like domains"/>
    <property type="match status" value="1"/>
</dbReference>
<comment type="caution">
    <text evidence="2">The sequence shown here is derived from an EMBL/GenBank/DDBJ whole genome shotgun (WGS) entry which is preliminary data.</text>
</comment>
<evidence type="ECO:0000259" key="1">
    <source>
        <dbReference type="Pfam" id="PF09643"/>
    </source>
</evidence>
<dbReference type="InterPro" id="IPR019096">
    <property type="entry name" value="YopX_protein"/>
</dbReference>
<keyword evidence="3" id="KW-1185">Reference proteome</keyword>
<evidence type="ECO:0000313" key="3">
    <source>
        <dbReference type="Proteomes" id="UP001526225"/>
    </source>
</evidence>
<dbReference type="SUPFAM" id="SSF159006">
    <property type="entry name" value="YopX-like"/>
    <property type="match status" value="1"/>
</dbReference>
<dbReference type="RefSeq" id="WP_213408397.1">
    <property type="nucleotide sequence ID" value="NZ_CP074441.1"/>
</dbReference>
<evidence type="ECO:0000313" key="2">
    <source>
        <dbReference type="EMBL" id="MCW0953020.1"/>
    </source>
</evidence>